<dbReference type="AlphaFoldDB" id="A0A8J6PXT9"/>
<reference evidence="2 3" key="1">
    <citation type="journal article" date="2018" name="J. Microbiol.">
        <title>Aestuariibaculum marinum sp. nov., a marine bacterium isolated from seawater in South Korea.</title>
        <authorList>
            <person name="Choi J."/>
            <person name="Lee D."/>
            <person name="Jang J.H."/>
            <person name="Cha S."/>
            <person name="Seo T."/>
        </authorList>
    </citation>
    <scope>NUCLEOTIDE SEQUENCE [LARGE SCALE GENOMIC DNA]</scope>
    <source>
        <strain evidence="2 3">IP7</strain>
    </source>
</reference>
<dbReference type="InterPro" id="IPR054254">
    <property type="entry name" value="DUF6985"/>
</dbReference>
<evidence type="ECO:0000259" key="1">
    <source>
        <dbReference type="Pfam" id="PF22481"/>
    </source>
</evidence>
<evidence type="ECO:0000313" key="3">
    <source>
        <dbReference type="Proteomes" id="UP000621516"/>
    </source>
</evidence>
<feature type="domain" description="DUF6985" evidence="1">
    <location>
        <begin position="45"/>
        <end position="166"/>
    </location>
</feature>
<proteinExistence type="predicted"/>
<dbReference type="EMBL" id="JACVXD010000033">
    <property type="protein sequence ID" value="MBD0825530.1"/>
    <property type="molecule type" value="Genomic_DNA"/>
</dbReference>
<dbReference type="RefSeq" id="WP_188224818.1">
    <property type="nucleotide sequence ID" value="NZ_JACVXD010000033.1"/>
</dbReference>
<keyword evidence="3" id="KW-1185">Reference proteome</keyword>
<dbReference type="Proteomes" id="UP000621516">
    <property type="component" value="Unassembled WGS sequence"/>
</dbReference>
<name>A0A8J6PXT9_9FLAO</name>
<comment type="caution">
    <text evidence="2">The sequence shown here is derived from an EMBL/GenBank/DDBJ whole genome shotgun (WGS) entry which is preliminary data.</text>
</comment>
<dbReference type="Pfam" id="PF22481">
    <property type="entry name" value="DUF6985"/>
    <property type="match status" value="1"/>
</dbReference>
<gene>
    <name evidence="2" type="ORF">ICJ85_16100</name>
</gene>
<evidence type="ECO:0000313" key="2">
    <source>
        <dbReference type="EMBL" id="MBD0825530.1"/>
    </source>
</evidence>
<protein>
    <recommendedName>
        <fullName evidence="1">DUF6985 domain-containing protein</fullName>
    </recommendedName>
</protein>
<accession>A0A8J6PXT9</accession>
<sequence length="279" mass="33115">MDKFTFSGEWKVDLYLDEISKLNSDRFYKYEIHQPHKEKLLKGMVPLTIYDEHTENPDPTPEQILAINWILENQNEILKTIYNDLINVIWPHYIEKWEDDSENEHSYPKISNYQELDKALGIDSIGIHYDKADGVSYYSLYFSFCTDEEHGLTLIYHKNRLIDFGGIGDVDNKKLLKDQGIGFDDWFNEQIKKKENKILKLHEPNPKYGNLKPWQKSENDYYPFGLLNADRNEDLILFLKSHMDLTKQIIDRLIEVAEHKKKYDLLDELKTMANNVYTK</sequence>
<organism evidence="2 3">
    <name type="scientific">Aestuariibaculum marinum</name>
    <dbReference type="NCBI Taxonomy" id="2683592"/>
    <lineage>
        <taxon>Bacteria</taxon>
        <taxon>Pseudomonadati</taxon>
        <taxon>Bacteroidota</taxon>
        <taxon>Flavobacteriia</taxon>
        <taxon>Flavobacteriales</taxon>
        <taxon>Flavobacteriaceae</taxon>
    </lineage>
</organism>